<organism evidence="3 4">
    <name type="scientific">Effrenium voratum</name>
    <dbReference type="NCBI Taxonomy" id="2562239"/>
    <lineage>
        <taxon>Eukaryota</taxon>
        <taxon>Sar</taxon>
        <taxon>Alveolata</taxon>
        <taxon>Dinophyceae</taxon>
        <taxon>Suessiales</taxon>
        <taxon>Symbiodiniaceae</taxon>
        <taxon>Effrenium</taxon>
    </lineage>
</organism>
<dbReference type="GO" id="GO:0005634">
    <property type="term" value="C:nucleus"/>
    <property type="evidence" value="ECO:0007669"/>
    <property type="project" value="TreeGrafter"/>
</dbReference>
<proteinExistence type="predicted"/>
<dbReference type="GO" id="GO:0033749">
    <property type="term" value="F:histone H4R3 demethylase activity"/>
    <property type="evidence" value="ECO:0007669"/>
    <property type="project" value="TreeGrafter"/>
</dbReference>
<comment type="caution">
    <text evidence="3">The sequence shown here is derived from an EMBL/GenBank/DDBJ whole genome shotgun (WGS) entry which is preliminary data.</text>
</comment>
<dbReference type="InterPro" id="IPR003347">
    <property type="entry name" value="JmjC_dom"/>
</dbReference>
<feature type="compositionally biased region" description="Basic and acidic residues" evidence="1">
    <location>
        <begin position="902"/>
        <end position="911"/>
    </location>
</feature>
<dbReference type="Gene3D" id="2.60.120.650">
    <property type="entry name" value="Cupin"/>
    <property type="match status" value="1"/>
</dbReference>
<dbReference type="Pfam" id="PF13848">
    <property type="entry name" value="Thioredoxin_6"/>
    <property type="match status" value="1"/>
</dbReference>
<dbReference type="SMART" id="SM00558">
    <property type="entry name" value="JmjC"/>
    <property type="match status" value="1"/>
</dbReference>
<protein>
    <recommendedName>
        <fullName evidence="2">JmjC domain-containing protein</fullName>
    </recommendedName>
</protein>
<reference evidence="3" key="1">
    <citation type="submission" date="2023-08" db="EMBL/GenBank/DDBJ databases">
        <authorList>
            <person name="Chen Y."/>
            <person name="Shah S."/>
            <person name="Dougan E. K."/>
            <person name="Thang M."/>
            <person name="Chan C."/>
        </authorList>
    </citation>
    <scope>NUCLEOTIDE SEQUENCE</scope>
</reference>
<dbReference type="SUPFAM" id="SSF52833">
    <property type="entry name" value="Thioredoxin-like"/>
    <property type="match status" value="1"/>
</dbReference>
<name>A0AA36HUF9_9DINO</name>
<evidence type="ECO:0000313" key="3">
    <source>
        <dbReference type="EMBL" id="CAJ1375291.1"/>
    </source>
</evidence>
<dbReference type="InterPro" id="IPR036249">
    <property type="entry name" value="Thioredoxin-like_sf"/>
</dbReference>
<evidence type="ECO:0000259" key="2">
    <source>
        <dbReference type="PROSITE" id="PS51184"/>
    </source>
</evidence>
<dbReference type="InterPro" id="IPR050910">
    <property type="entry name" value="JMJD6_ArgDemeth/LysHydrox"/>
</dbReference>
<accession>A0AA36HUF9</accession>
<feature type="domain" description="JmjC" evidence="2">
    <location>
        <begin position="640"/>
        <end position="823"/>
    </location>
</feature>
<dbReference type="PANTHER" id="PTHR12480:SF22">
    <property type="entry name" value="JMJC DOMAIN-CONTAINING PROTEIN"/>
    <property type="match status" value="1"/>
</dbReference>
<dbReference type="PANTHER" id="PTHR12480">
    <property type="entry name" value="ARGININE DEMETHYLASE AND LYSYL-HYDROXYLASE JMJD"/>
    <property type="match status" value="1"/>
</dbReference>
<dbReference type="InterPro" id="IPR041667">
    <property type="entry name" value="Cupin_8"/>
</dbReference>
<evidence type="ECO:0000313" key="4">
    <source>
        <dbReference type="Proteomes" id="UP001178507"/>
    </source>
</evidence>
<feature type="region of interest" description="Disordered" evidence="1">
    <location>
        <begin position="887"/>
        <end position="911"/>
    </location>
</feature>
<dbReference type="SUPFAM" id="SSF51197">
    <property type="entry name" value="Clavaminate synthase-like"/>
    <property type="match status" value="1"/>
</dbReference>
<evidence type="ECO:0000256" key="1">
    <source>
        <dbReference type="SAM" id="MobiDB-lite"/>
    </source>
</evidence>
<dbReference type="EMBL" id="CAUJNA010000313">
    <property type="protein sequence ID" value="CAJ1375291.1"/>
    <property type="molecule type" value="Genomic_DNA"/>
</dbReference>
<dbReference type="Proteomes" id="UP001178507">
    <property type="component" value="Unassembled WGS sequence"/>
</dbReference>
<dbReference type="GO" id="GO:0106140">
    <property type="term" value="F:P-TEFb complex binding"/>
    <property type="evidence" value="ECO:0007669"/>
    <property type="project" value="TreeGrafter"/>
</dbReference>
<keyword evidence="4" id="KW-1185">Reference proteome</keyword>
<dbReference type="AlphaFoldDB" id="A0AA36HUF9"/>
<gene>
    <name evidence="3" type="ORF">EVOR1521_LOCUS4600</name>
</gene>
<dbReference type="GO" id="GO:0005737">
    <property type="term" value="C:cytoplasm"/>
    <property type="evidence" value="ECO:0007669"/>
    <property type="project" value="TreeGrafter"/>
</dbReference>
<sequence>MVKNFNETLGRWDPLLVAFFDPRSQSFQELRRPIEDAAHALASRNEGRLGRFAAVDVTQHSFLSRLEAPELQTAWQQPESGESATESFRFGRPRFYPLIILLYSQGQRKEYQGVVKAKDILAFLRRAKEPVSLLQNRSELRRLQRRLPGPLAIGCENVTSFQAAAQTLRGEMTFATGSKDLCSDLSETNPPVLYLRGERVKELTSDQDLVHWLRLQRPQVLQEITPDNSWTFLERPSPLVIYLADGKGTAAQGEVLFASIEERLETKYYQLAWADCKEFGDQFEVTDCPAILVIDPDTDEKLAHLSLTDLERPKRKAKSKASTAERLYAWLQKTTAESRKRMDKESLAKASAAPAQGEIGWTEDWMRQVHKALEQRNMSAEDEGYELRDAKGQILDFKAMSGNDLPKDRFPVRLQFHTEVAEEADASGFWEDWALDLDDLSAAFASFHARLQHMVVLRESFQEAYGMAMDFSSIEKVQQLHPEMRLLASSTSDVAEVLRNATRRQELWTAMERRLRFVQGLERDRGRLLRSLKQGSKSLRRLFVSLHAAASGARTAQRGPAEPLEVPRVSAADLSLQDFIENYAKKGLPVIITGLNVSSDWTQLSYFRERCGHVPARLVRKAQSRTWGRLVPAGKMSLAEFVDTFNTTRRNWYLHDWSLPNNCPDVFGPAPFREFTVPKYFAGDYFQRAAFEGYQHTWPSLFIGSNETESALHIDSGNTNFMLHLLSGRKEWRFYARKDLINLYQSPTGSHFHFDVFRPDYDKFPLAGNAEQYRGIQEAGETIVIPAGNPHGVRNLEHIHGISMNYVDASNLELCLLQKIWQDDAESVELYTDGSIRFGLTKDQQALSFGQWKSQDWTSKTLDLFEAYGCHAATKSTSQAPVWGSNLFRSDSDSDPAGSTASDREPSFRAEVRARSSAPGVEIACVPKACNAGDSVSVTKGAFQSTITLSAGLAHTQTFITTCQSADEALRGELRLTCHYGTLQPDTSNCEIYCLPSRPGQAVLGGQLFSVAPPQEVLDGAGYFFPCADLYTGFAGQVQASCNGGALAPDVSSCSGLPCEAGNSSSVTLYDVTQTLTLSQDLGHDAFVSSDCASVNSDYSGTLKLRCFADAVSADTSGCTCQAQACSTAPCPATDTFFVELSGIQENRALGTQLASLQETTLSCESVVPGHDGSMTVLCSGGVLQANTASCAPRGCSSKTPSATAVVGGVVKEITASQETWCTETTSSPATAPAWLRATTALST</sequence>
<dbReference type="Pfam" id="PF13621">
    <property type="entry name" value="Cupin_8"/>
    <property type="match status" value="1"/>
</dbReference>
<dbReference type="PROSITE" id="PS51184">
    <property type="entry name" value="JMJC"/>
    <property type="match status" value="1"/>
</dbReference>